<gene>
    <name evidence="6" type="ORF">A2570_03375</name>
</gene>
<accession>A0A1G1XK01</accession>
<dbReference type="EMBL" id="MHHY01000009">
    <property type="protein sequence ID" value="OGY40291.1"/>
    <property type="molecule type" value="Genomic_DNA"/>
</dbReference>
<dbReference type="InterPro" id="IPR050301">
    <property type="entry name" value="NTE"/>
</dbReference>
<evidence type="ECO:0000256" key="2">
    <source>
        <dbReference type="ARBA" id="ARBA00022963"/>
    </source>
</evidence>
<feature type="short sequence motif" description="GXSXG" evidence="4">
    <location>
        <begin position="49"/>
        <end position="53"/>
    </location>
</feature>
<dbReference type="Gene3D" id="3.40.1090.10">
    <property type="entry name" value="Cytosolic phospholipase A2 catalytic domain"/>
    <property type="match status" value="1"/>
</dbReference>
<name>A0A1G1XK01_9BACT</name>
<reference evidence="6 7" key="1">
    <citation type="journal article" date="2016" name="Nat. Commun.">
        <title>Thousands of microbial genomes shed light on interconnected biogeochemical processes in an aquifer system.</title>
        <authorList>
            <person name="Anantharaman K."/>
            <person name="Brown C.T."/>
            <person name="Hug L.A."/>
            <person name="Sharon I."/>
            <person name="Castelle C.J."/>
            <person name="Probst A.J."/>
            <person name="Thomas B.C."/>
            <person name="Singh A."/>
            <person name="Wilkins M.J."/>
            <person name="Karaoz U."/>
            <person name="Brodie E.L."/>
            <person name="Williams K.H."/>
            <person name="Hubbard S.S."/>
            <person name="Banfield J.F."/>
        </authorList>
    </citation>
    <scope>NUCLEOTIDE SEQUENCE [LARGE SCALE GENOMIC DNA]</scope>
</reference>
<evidence type="ECO:0000259" key="5">
    <source>
        <dbReference type="PROSITE" id="PS51635"/>
    </source>
</evidence>
<dbReference type="InterPro" id="IPR002641">
    <property type="entry name" value="PNPLA_dom"/>
</dbReference>
<feature type="short sequence motif" description="DGA/G" evidence="4">
    <location>
        <begin position="169"/>
        <end position="171"/>
    </location>
</feature>
<dbReference type="PANTHER" id="PTHR14226">
    <property type="entry name" value="NEUROPATHY TARGET ESTERASE/SWISS CHEESE D.MELANOGASTER"/>
    <property type="match status" value="1"/>
</dbReference>
<evidence type="ECO:0000313" key="7">
    <source>
        <dbReference type="Proteomes" id="UP000178570"/>
    </source>
</evidence>
<organism evidence="6 7">
    <name type="scientific">Candidatus Brennerbacteria bacterium RIFOXYD1_FULL_41_16</name>
    <dbReference type="NCBI Taxonomy" id="1797529"/>
    <lineage>
        <taxon>Bacteria</taxon>
        <taxon>Candidatus Brenneribacteriota</taxon>
    </lineage>
</organism>
<dbReference type="Proteomes" id="UP000178570">
    <property type="component" value="Unassembled WGS sequence"/>
</dbReference>
<evidence type="ECO:0000256" key="1">
    <source>
        <dbReference type="ARBA" id="ARBA00022801"/>
    </source>
</evidence>
<dbReference type="CDD" id="cd07205">
    <property type="entry name" value="Pat_PNPLA6_PNPLA7_NTE1_like"/>
    <property type="match status" value="1"/>
</dbReference>
<evidence type="ECO:0000313" key="6">
    <source>
        <dbReference type="EMBL" id="OGY40291.1"/>
    </source>
</evidence>
<evidence type="ECO:0000256" key="4">
    <source>
        <dbReference type="PROSITE-ProRule" id="PRU01161"/>
    </source>
</evidence>
<dbReference type="GO" id="GO:0016787">
    <property type="term" value="F:hydrolase activity"/>
    <property type="evidence" value="ECO:0007669"/>
    <property type="project" value="UniProtKB-UniRule"/>
</dbReference>
<keyword evidence="3 4" id="KW-0443">Lipid metabolism</keyword>
<keyword evidence="2 4" id="KW-0442">Lipid degradation</keyword>
<proteinExistence type="predicted"/>
<feature type="short sequence motif" description="GXGXXG" evidence="4">
    <location>
        <begin position="22"/>
        <end position="27"/>
    </location>
</feature>
<comment type="caution">
    <text evidence="6">The sequence shown here is derived from an EMBL/GenBank/DDBJ whole genome shotgun (WGS) entry which is preliminary data.</text>
</comment>
<sequence>MYLHDSFMTNHKFPKIGLALSGGGAKGFAHVSVISNLEKLGIPIHCVAGTSMGSLIGGWYAAGKDFEILLDLAREGHWKKFLHVSELINSIRFGGGLFSLDSFKKFLEKELGDLKIEDLEKKYCAVATSLKNGKRVVLKEGKLGEAILASGCLPVIFSPIKIKDDLLVDGGVVDNFPVESCFEMGADFVIGVDVRYAPGYLHEEIKDDSSPSRWKIFRVLQYLMEVVNSQVEKKEGTNLVIIKPYISHISTFDFQKANEILKLGTEAFNGKEDELREKLGLPEREKGILETIFD</sequence>
<feature type="domain" description="PNPLA" evidence="5">
    <location>
        <begin position="18"/>
        <end position="182"/>
    </location>
</feature>
<dbReference type="Pfam" id="PF01734">
    <property type="entry name" value="Patatin"/>
    <property type="match status" value="1"/>
</dbReference>
<feature type="active site" description="Nucleophile" evidence="4">
    <location>
        <position position="51"/>
    </location>
</feature>
<dbReference type="STRING" id="1797529.A2570_03375"/>
<dbReference type="GO" id="GO:0016042">
    <property type="term" value="P:lipid catabolic process"/>
    <property type="evidence" value="ECO:0007669"/>
    <property type="project" value="UniProtKB-UniRule"/>
</dbReference>
<dbReference type="AlphaFoldDB" id="A0A1G1XK01"/>
<dbReference type="SUPFAM" id="SSF52151">
    <property type="entry name" value="FabD/lysophospholipase-like"/>
    <property type="match status" value="1"/>
</dbReference>
<feature type="active site" description="Proton acceptor" evidence="4">
    <location>
        <position position="169"/>
    </location>
</feature>
<dbReference type="PROSITE" id="PS51635">
    <property type="entry name" value="PNPLA"/>
    <property type="match status" value="1"/>
</dbReference>
<dbReference type="PANTHER" id="PTHR14226:SF76">
    <property type="entry name" value="NTE FAMILY PROTEIN RSSA"/>
    <property type="match status" value="1"/>
</dbReference>
<keyword evidence="1 4" id="KW-0378">Hydrolase</keyword>
<protein>
    <recommendedName>
        <fullName evidence="5">PNPLA domain-containing protein</fullName>
    </recommendedName>
</protein>
<dbReference type="InterPro" id="IPR016035">
    <property type="entry name" value="Acyl_Trfase/lysoPLipase"/>
</dbReference>
<evidence type="ECO:0000256" key="3">
    <source>
        <dbReference type="ARBA" id="ARBA00023098"/>
    </source>
</evidence>